<sequence>MGKSRILGVGATGNLGHHLVNASLASDHPTFALVRGSAFSDPHKSHLVNSLIEAGVHLIKGSLQDHASLIEAIMQVLDQKLLIQAIKEVGCIKRFIPSEFGADPDKVQISDLAQNFYSNKAEIRRTIENEGIPYTFISCNLFAGYLLPSLVQPGLKNPPRDKIRIFGDGNAKAVFVKVCDVASFTISTVDDPRTLNKIGKKLEKVYIPEEEVLKIIQETPYPSNRDMVFIYSAFIKGDHTYFDIETSGMNGTELYPHVKYTTIKNENHNGTNLISNSSYLGREENPREQRKQSRKQRKHKGEC</sequence>
<gene>
    <name evidence="1" type="ORF">MRB53_018101</name>
</gene>
<protein>
    <submittedName>
        <fullName evidence="1">Uncharacterized protein</fullName>
    </submittedName>
</protein>
<keyword evidence="2" id="KW-1185">Reference proteome</keyword>
<dbReference type="Proteomes" id="UP001234297">
    <property type="component" value="Chromosome 5"/>
</dbReference>
<comment type="caution">
    <text evidence="1">The sequence shown here is derived from an EMBL/GenBank/DDBJ whole genome shotgun (WGS) entry which is preliminary data.</text>
</comment>
<reference evidence="1 2" key="1">
    <citation type="journal article" date="2022" name="Hortic Res">
        <title>A haplotype resolved chromosomal level avocado genome allows analysis of novel avocado genes.</title>
        <authorList>
            <person name="Nath O."/>
            <person name="Fletcher S.J."/>
            <person name="Hayward A."/>
            <person name="Shaw L.M."/>
            <person name="Masouleh A.K."/>
            <person name="Furtado A."/>
            <person name="Henry R.J."/>
            <person name="Mitter N."/>
        </authorList>
    </citation>
    <scope>NUCLEOTIDE SEQUENCE [LARGE SCALE GENOMIC DNA]</scope>
    <source>
        <strain evidence="2">cv. Hass</strain>
    </source>
</reference>
<dbReference type="EMBL" id="CM056813">
    <property type="protein sequence ID" value="KAJ8641407.1"/>
    <property type="molecule type" value="Genomic_DNA"/>
</dbReference>
<evidence type="ECO:0000313" key="1">
    <source>
        <dbReference type="EMBL" id="KAJ8641407.1"/>
    </source>
</evidence>
<accession>A0ACC2M6Y7</accession>
<name>A0ACC2M6Y7_PERAE</name>
<proteinExistence type="predicted"/>
<evidence type="ECO:0000313" key="2">
    <source>
        <dbReference type="Proteomes" id="UP001234297"/>
    </source>
</evidence>
<organism evidence="1 2">
    <name type="scientific">Persea americana</name>
    <name type="common">Avocado</name>
    <dbReference type="NCBI Taxonomy" id="3435"/>
    <lineage>
        <taxon>Eukaryota</taxon>
        <taxon>Viridiplantae</taxon>
        <taxon>Streptophyta</taxon>
        <taxon>Embryophyta</taxon>
        <taxon>Tracheophyta</taxon>
        <taxon>Spermatophyta</taxon>
        <taxon>Magnoliopsida</taxon>
        <taxon>Magnoliidae</taxon>
        <taxon>Laurales</taxon>
        <taxon>Lauraceae</taxon>
        <taxon>Persea</taxon>
    </lineage>
</organism>